<proteinExistence type="predicted"/>
<dbReference type="EMBL" id="MCFA01000261">
    <property type="protein sequence ID" value="ORX96233.1"/>
    <property type="molecule type" value="Genomic_DNA"/>
</dbReference>
<gene>
    <name evidence="1" type="ORF">BCR34DRAFT_578799</name>
</gene>
<name>A0A1Y1YE84_9PLEO</name>
<accession>A0A1Y1YE84</accession>
<keyword evidence="2" id="KW-1185">Reference proteome</keyword>
<evidence type="ECO:0000313" key="1">
    <source>
        <dbReference type="EMBL" id="ORX96233.1"/>
    </source>
</evidence>
<sequence>MVFSFSSLANTGTLPEELPYQGTYDYIQLCIPHPRPSSIPKGLAKRLVVNYVEFLHMGAVALSYPKPKCQDQIIASQSTALGTLDQLVKFFVHTQDFDDHLSNLKNLRPHRRTLDQAFIVGLTDKKTGSFSARYNHSVSMRDYAERMMSTLSELLRDPPIMGVCSHCQDSFPRILNRHEFCCICVDKLWEEGRLRFKEACRYPYVHQNPGPRHATLVECQN</sequence>
<reference evidence="1 2" key="1">
    <citation type="submission" date="2016-07" db="EMBL/GenBank/DDBJ databases">
        <title>Pervasive Adenine N6-methylation of Active Genes in Fungi.</title>
        <authorList>
            <consortium name="DOE Joint Genome Institute"/>
            <person name="Mondo S.J."/>
            <person name="Dannebaum R.O."/>
            <person name="Kuo R.C."/>
            <person name="Labutti K."/>
            <person name="Haridas S."/>
            <person name="Kuo A."/>
            <person name="Salamov A."/>
            <person name="Ahrendt S.R."/>
            <person name="Lipzen A."/>
            <person name="Sullivan W."/>
            <person name="Andreopoulos W.B."/>
            <person name="Clum A."/>
            <person name="Lindquist E."/>
            <person name="Daum C."/>
            <person name="Ramamoorthy G.K."/>
            <person name="Gryganskyi A."/>
            <person name="Culley D."/>
            <person name="Magnuson J.K."/>
            <person name="James T.Y."/>
            <person name="O'Malley M.A."/>
            <person name="Stajich J.E."/>
            <person name="Spatafora J.W."/>
            <person name="Visel A."/>
            <person name="Grigoriev I.V."/>
        </authorList>
    </citation>
    <scope>NUCLEOTIDE SEQUENCE [LARGE SCALE GENOMIC DNA]</scope>
    <source>
        <strain evidence="1 2">CBS 115471</strain>
    </source>
</reference>
<dbReference type="AlphaFoldDB" id="A0A1Y1YE84"/>
<organism evidence="1 2">
    <name type="scientific">Clohesyomyces aquaticus</name>
    <dbReference type="NCBI Taxonomy" id="1231657"/>
    <lineage>
        <taxon>Eukaryota</taxon>
        <taxon>Fungi</taxon>
        <taxon>Dikarya</taxon>
        <taxon>Ascomycota</taxon>
        <taxon>Pezizomycotina</taxon>
        <taxon>Dothideomycetes</taxon>
        <taxon>Pleosporomycetidae</taxon>
        <taxon>Pleosporales</taxon>
        <taxon>Lindgomycetaceae</taxon>
        <taxon>Clohesyomyces</taxon>
    </lineage>
</organism>
<protein>
    <submittedName>
        <fullName evidence="1">Uncharacterized protein</fullName>
    </submittedName>
</protein>
<evidence type="ECO:0000313" key="2">
    <source>
        <dbReference type="Proteomes" id="UP000193144"/>
    </source>
</evidence>
<dbReference type="Proteomes" id="UP000193144">
    <property type="component" value="Unassembled WGS sequence"/>
</dbReference>
<comment type="caution">
    <text evidence="1">The sequence shown here is derived from an EMBL/GenBank/DDBJ whole genome shotgun (WGS) entry which is preliminary data.</text>
</comment>